<feature type="region of interest" description="Disordered" evidence="1">
    <location>
        <begin position="72"/>
        <end position="92"/>
    </location>
</feature>
<reference evidence="2 3" key="1">
    <citation type="submission" date="2024-09" db="EMBL/GenBank/DDBJ databases">
        <title>Chromosome-scale assembly of Riccia sorocarpa.</title>
        <authorList>
            <person name="Paukszto L."/>
        </authorList>
    </citation>
    <scope>NUCLEOTIDE SEQUENCE [LARGE SCALE GENOMIC DNA]</scope>
    <source>
        <strain evidence="2">LP-2024</strain>
        <tissue evidence="2">Aerial parts of the thallus</tissue>
    </source>
</reference>
<evidence type="ECO:0000313" key="3">
    <source>
        <dbReference type="Proteomes" id="UP001633002"/>
    </source>
</evidence>
<feature type="compositionally biased region" description="Basic and acidic residues" evidence="1">
    <location>
        <begin position="76"/>
        <end position="92"/>
    </location>
</feature>
<sequence>MRPGLMNKQEVIKKAERVWLQHPSWARDDRKRWALGLGRIRKLLMAERDKQDREEEDTLTLQQKLQQLRLEIQEGGSEHRREERQQGQRLNRREVLQLMDKRMTVDQNRTLRGMPDASLIEYTVRNLPKEKSRDWTV</sequence>
<evidence type="ECO:0000256" key="1">
    <source>
        <dbReference type="SAM" id="MobiDB-lite"/>
    </source>
</evidence>
<accession>A0ABD3GEJ0</accession>
<dbReference type="Proteomes" id="UP001633002">
    <property type="component" value="Unassembled WGS sequence"/>
</dbReference>
<name>A0ABD3GEJ0_9MARC</name>
<keyword evidence="3" id="KW-1185">Reference proteome</keyword>
<evidence type="ECO:0000313" key="2">
    <source>
        <dbReference type="EMBL" id="KAL3676996.1"/>
    </source>
</evidence>
<comment type="caution">
    <text evidence="2">The sequence shown here is derived from an EMBL/GenBank/DDBJ whole genome shotgun (WGS) entry which is preliminary data.</text>
</comment>
<organism evidence="2 3">
    <name type="scientific">Riccia sorocarpa</name>
    <dbReference type="NCBI Taxonomy" id="122646"/>
    <lineage>
        <taxon>Eukaryota</taxon>
        <taxon>Viridiplantae</taxon>
        <taxon>Streptophyta</taxon>
        <taxon>Embryophyta</taxon>
        <taxon>Marchantiophyta</taxon>
        <taxon>Marchantiopsida</taxon>
        <taxon>Marchantiidae</taxon>
        <taxon>Marchantiales</taxon>
        <taxon>Ricciaceae</taxon>
        <taxon>Riccia</taxon>
    </lineage>
</organism>
<proteinExistence type="predicted"/>
<protein>
    <submittedName>
        <fullName evidence="2">Uncharacterized protein</fullName>
    </submittedName>
</protein>
<dbReference type="EMBL" id="JBJQOH010000008">
    <property type="protein sequence ID" value="KAL3676996.1"/>
    <property type="molecule type" value="Genomic_DNA"/>
</dbReference>
<dbReference type="AlphaFoldDB" id="A0ABD3GEJ0"/>
<gene>
    <name evidence="2" type="ORF">R1sor_026944</name>
</gene>